<sequence>MRTRVPLPRLVPAPVERHHPCVRLGVHEPAVGRLVQVVRVAAVEEVARHGHVGAYRDARVPQPMMSTHARIGEFCSKSFGFELVPLCPTPIDTSDQLTVKTKL</sequence>
<accession>A0A1W0W5Z7</accession>
<evidence type="ECO:0000313" key="1">
    <source>
        <dbReference type="EMBL" id="OQU89745.1"/>
    </source>
</evidence>
<dbReference type="Gramene" id="OQU89745">
    <property type="protein sequence ID" value="OQU89745"/>
    <property type="gene ID" value="SORBI_3002G257150"/>
</dbReference>
<protein>
    <submittedName>
        <fullName evidence="1">Uncharacterized protein</fullName>
    </submittedName>
</protein>
<dbReference type="InParanoid" id="A0A1W0W5Z7"/>
<reference evidence="2" key="2">
    <citation type="journal article" date="2018" name="Plant J.">
        <title>The Sorghum bicolor reference genome: improved assembly, gene annotations, a transcriptome atlas, and signatures of genome organization.</title>
        <authorList>
            <person name="McCormick R.F."/>
            <person name="Truong S.K."/>
            <person name="Sreedasyam A."/>
            <person name="Jenkins J."/>
            <person name="Shu S."/>
            <person name="Sims D."/>
            <person name="Kennedy M."/>
            <person name="Amirebrahimi M."/>
            <person name="Weers B.D."/>
            <person name="McKinley B."/>
            <person name="Mattison A."/>
            <person name="Morishige D.T."/>
            <person name="Grimwood J."/>
            <person name="Schmutz J."/>
            <person name="Mullet J.E."/>
        </authorList>
    </citation>
    <scope>NUCLEOTIDE SEQUENCE [LARGE SCALE GENOMIC DNA]</scope>
    <source>
        <strain evidence="2">cv. BTx623</strain>
    </source>
</reference>
<dbReference type="Proteomes" id="UP000000768">
    <property type="component" value="Chromosome 2"/>
</dbReference>
<dbReference type="EMBL" id="CM000761">
    <property type="protein sequence ID" value="OQU89745.1"/>
    <property type="molecule type" value="Genomic_DNA"/>
</dbReference>
<organism evidence="1 2">
    <name type="scientific">Sorghum bicolor</name>
    <name type="common">Sorghum</name>
    <name type="synonym">Sorghum vulgare</name>
    <dbReference type="NCBI Taxonomy" id="4558"/>
    <lineage>
        <taxon>Eukaryota</taxon>
        <taxon>Viridiplantae</taxon>
        <taxon>Streptophyta</taxon>
        <taxon>Embryophyta</taxon>
        <taxon>Tracheophyta</taxon>
        <taxon>Spermatophyta</taxon>
        <taxon>Magnoliopsida</taxon>
        <taxon>Liliopsida</taxon>
        <taxon>Poales</taxon>
        <taxon>Poaceae</taxon>
        <taxon>PACMAD clade</taxon>
        <taxon>Panicoideae</taxon>
        <taxon>Andropogonodae</taxon>
        <taxon>Andropogoneae</taxon>
        <taxon>Sorghinae</taxon>
        <taxon>Sorghum</taxon>
    </lineage>
</organism>
<gene>
    <name evidence="1" type="ORF">SORBI_3002G257150</name>
</gene>
<dbReference type="AlphaFoldDB" id="A0A1W0W5Z7"/>
<proteinExistence type="predicted"/>
<evidence type="ECO:0000313" key="2">
    <source>
        <dbReference type="Proteomes" id="UP000000768"/>
    </source>
</evidence>
<keyword evidence="2" id="KW-1185">Reference proteome</keyword>
<reference evidence="1 2" key="1">
    <citation type="journal article" date="2009" name="Nature">
        <title>The Sorghum bicolor genome and the diversification of grasses.</title>
        <authorList>
            <person name="Paterson A.H."/>
            <person name="Bowers J.E."/>
            <person name="Bruggmann R."/>
            <person name="Dubchak I."/>
            <person name="Grimwood J."/>
            <person name="Gundlach H."/>
            <person name="Haberer G."/>
            <person name="Hellsten U."/>
            <person name="Mitros T."/>
            <person name="Poliakov A."/>
            <person name="Schmutz J."/>
            <person name="Spannagl M."/>
            <person name="Tang H."/>
            <person name="Wang X."/>
            <person name="Wicker T."/>
            <person name="Bharti A.K."/>
            <person name="Chapman J."/>
            <person name="Feltus F.A."/>
            <person name="Gowik U."/>
            <person name="Grigoriev I.V."/>
            <person name="Lyons E."/>
            <person name="Maher C.A."/>
            <person name="Martis M."/>
            <person name="Narechania A."/>
            <person name="Otillar R.P."/>
            <person name="Penning B.W."/>
            <person name="Salamov A.A."/>
            <person name="Wang Y."/>
            <person name="Zhang L."/>
            <person name="Carpita N.C."/>
            <person name="Freeling M."/>
            <person name="Gingle A.R."/>
            <person name="Hash C.T."/>
            <person name="Keller B."/>
            <person name="Klein P."/>
            <person name="Kresovich S."/>
            <person name="McCann M.C."/>
            <person name="Ming R."/>
            <person name="Peterson D.G."/>
            <person name="Mehboob-ur-Rahman"/>
            <person name="Ware D."/>
            <person name="Westhoff P."/>
            <person name="Mayer K.F."/>
            <person name="Messing J."/>
            <person name="Rokhsar D.S."/>
        </authorList>
    </citation>
    <scope>NUCLEOTIDE SEQUENCE [LARGE SCALE GENOMIC DNA]</scope>
    <source>
        <strain evidence="2">cv. BTx623</strain>
    </source>
</reference>
<name>A0A1W0W5Z7_SORBI</name>